<feature type="compositionally biased region" description="Low complexity" evidence="5">
    <location>
        <begin position="134"/>
        <end position="148"/>
    </location>
</feature>
<dbReference type="GO" id="GO:0033768">
    <property type="term" value="C:SUMO-targeted ubiquitin ligase complex"/>
    <property type="evidence" value="ECO:0007669"/>
    <property type="project" value="TreeGrafter"/>
</dbReference>
<evidence type="ECO:0000256" key="1">
    <source>
        <dbReference type="ARBA" id="ARBA00022723"/>
    </source>
</evidence>
<dbReference type="InterPro" id="IPR049627">
    <property type="entry name" value="SLX8"/>
</dbReference>
<dbReference type="InterPro" id="IPR013083">
    <property type="entry name" value="Znf_RING/FYVE/PHD"/>
</dbReference>
<keyword evidence="2 4" id="KW-0863">Zinc-finger</keyword>
<dbReference type="PANTHER" id="PTHR47094">
    <property type="entry name" value="ELFLESS, ISOFORM B"/>
    <property type="match status" value="1"/>
</dbReference>
<dbReference type="AlphaFoldDB" id="A0A4U0V8S6"/>
<evidence type="ECO:0000313" key="8">
    <source>
        <dbReference type="Proteomes" id="UP000310066"/>
    </source>
</evidence>
<dbReference type="GO" id="GO:0061630">
    <property type="term" value="F:ubiquitin protein ligase activity"/>
    <property type="evidence" value="ECO:0007669"/>
    <property type="project" value="InterPro"/>
</dbReference>
<dbReference type="GO" id="GO:0032183">
    <property type="term" value="F:SUMO binding"/>
    <property type="evidence" value="ECO:0007669"/>
    <property type="project" value="TreeGrafter"/>
</dbReference>
<evidence type="ECO:0000256" key="4">
    <source>
        <dbReference type="PROSITE-ProRule" id="PRU00175"/>
    </source>
</evidence>
<gene>
    <name evidence="7" type="ORF">B0A54_03122</name>
</gene>
<dbReference type="InterPro" id="IPR017907">
    <property type="entry name" value="Znf_RING_CS"/>
</dbReference>
<evidence type="ECO:0000259" key="6">
    <source>
        <dbReference type="PROSITE" id="PS50089"/>
    </source>
</evidence>
<dbReference type="InterPro" id="IPR001841">
    <property type="entry name" value="Znf_RING"/>
</dbReference>
<evidence type="ECO:0000256" key="5">
    <source>
        <dbReference type="SAM" id="MobiDB-lite"/>
    </source>
</evidence>
<dbReference type="SMART" id="SM00184">
    <property type="entry name" value="RING"/>
    <property type="match status" value="1"/>
</dbReference>
<proteinExistence type="predicted"/>
<feature type="compositionally biased region" description="Low complexity" evidence="5">
    <location>
        <begin position="95"/>
        <end position="111"/>
    </location>
</feature>
<dbReference type="GO" id="GO:0140082">
    <property type="term" value="F:SUMO-ubiquitin ligase activity"/>
    <property type="evidence" value="ECO:0007669"/>
    <property type="project" value="TreeGrafter"/>
</dbReference>
<dbReference type="OrthoDB" id="6270329at2759"/>
<feature type="region of interest" description="Disordered" evidence="5">
    <location>
        <begin position="24"/>
        <end position="148"/>
    </location>
</feature>
<dbReference type="STRING" id="329885.A0A4U0V8S6"/>
<dbReference type="PANTHER" id="PTHR47094:SF1">
    <property type="entry name" value="RING-TYPE E3 UBIQUITIN TRANSFERASE"/>
    <property type="match status" value="1"/>
</dbReference>
<dbReference type="GO" id="GO:0008270">
    <property type="term" value="F:zinc ion binding"/>
    <property type="evidence" value="ECO:0007669"/>
    <property type="project" value="UniProtKB-KW"/>
</dbReference>
<comment type="caution">
    <text evidence="7">The sequence shown here is derived from an EMBL/GenBank/DDBJ whole genome shotgun (WGS) entry which is preliminary data.</text>
</comment>
<protein>
    <recommendedName>
        <fullName evidence="6">RING-type domain-containing protein</fullName>
    </recommendedName>
</protein>
<sequence>MPLNGLRSLRRDWQLESGGLIEESLPHTTPRRNLRSNDGGVVDLTTEPEHTSASPLFVGAPSGAHSRVAGAKRKAEEEAEHIPRPASQRSANHASSSTTTTTKRPKLTTSPPSHPPDQAIETLDLTGAAPPLPSTSHPATTTNPTTQKPPRISALTCIICMEPFTNATTTSCGHIYCHECLTTALKTGERNSESGVGSCPVCRKGVSRRKAGGMVLVNFLTRGGWIGGKGRGKGVVGLARGRAGKGRG</sequence>
<keyword evidence="1" id="KW-0479">Metal-binding</keyword>
<organism evidence="7 8">
    <name type="scientific">Friedmanniomyces endolithicus</name>
    <dbReference type="NCBI Taxonomy" id="329885"/>
    <lineage>
        <taxon>Eukaryota</taxon>
        <taxon>Fungi</taxon>
        <taxon>Dikarya</taxon>
        <taxon>Ascomycota</taxon>
        <taxon>Pezizomycotina</taxon>
        <taxon>Dothideomycetes</taxon>
        <taxon>Dothideomycetidae</taxon>
        <taxon>Mycosphaerellales</taxon>
        <taxon>Teratosphaeriaceae</taxon>
        <taxon>Friedmanniomyces</taxon>
    </lineage>
</organism>
<dbReference type="PROSITE" id="PS50089">
    <property type="entry name" value="ZF_RING_2"/>
    <property type="match status" value="1"/>
</dbReference>
<dbReference type="Proteomes" id="UP000310066">
    <property type="component" value="Unassembled WGS sequence"/>
</dbReference>
<dbReference type="InterPro" id="IPR027370">
    <property type="entry name" value="Znf-RING_euk"/>
</dbReference>
<accession>A0A4U0V8S6</accession>
<feature type="domain" description="RING-type" evidence="6">
    <location>
        <begin position="157"/>
        <end position="203"/>
    </location>
</feature>
<evidence type="ECO:0000256" key="2">
    <source>
        <dbReference type="ARBA" id="ARBA00022771"/>
    </source>
</evidence>
<name>A0A4U0V8S6_9PEZI</name>
<dbReference type="Gene3D" id="3.30.40.10">
    <property type="entry name" value="Zinc/RING finger domain, C3HC4 (zinc finger)"/>
    <property type="match status" value="1"/>
</dbReference>
<evidence type="ECO:0000313" key="7">
    <source>
        <dbReference type="EMBL" id="TKA44832.1"/>
    </source>
</evidence>
<evidence type="ECO:0000256" key="3">
    <source>
        <dbReference type="ARBA" id="ARBA00022833"/>
    </source>
</evidence>
<dbReference type="EMBL" id="NAJP01000013">
    <property type="protein sequence ID" value="TKA44832.1"/>
    <property type="molecule type" value="Genomic_DNA"/>
</dbReference>
<dbReference type="GO" id="GO:0006511">
    <property type="term" value="P:ubiquitin-dependent protein catabolic process"/>
    <property type="evidence" value="ECO:0007669"/>
    <property type="project" value="TreeGrafter"/>
</dbReference>
<feature type="compositionally biased region" description="Basic and acidic residues" evidence="5">
    <location>
        <begin position="73"/>
        <end position="83"/>
    </location>
</feature>
<dbReference type="PROSITE" id="PS00518">
    <property type="entry name" value="ZF_RING_1"/>
    <property type="match status" value="1"/>
</dbReference>
<dbReference type="SUPFAM" id="SSF57850">
    <property type="entry name" value="RING/U-box"/>
    <property type="match status" value="1"/>
</dbReference>
<keyword evidence="3" id="KW-0862">Zinc</keyword>
<dbReference type="Pfam" id="PF13445">
    <property type="entry name" value="zf-RING_UBOX"/>
    <property type="match status" value="1"/>
</dbReference>
<reference evidence="7 8" key="1">
    <citation type="submission" date="2017-03" db="EMBL/GenBank/DDBJ databases">
        <title>Genomes of endolithic fungi from Antarctica.</title>
        <authorList>
            <person name="Coleine C."/>
            <person name="Masonjones S."/>
            <person name="Stajich J.E."/>
        </authorList>
    </citation>
    <scope>NUCLEOTIDE SEQUENCE [LARGE SCALE GENOMIC DNA]</scope>
    <source>
        <strain evidence="7 8">CCFEE 5311</strain>
    </source>
</reference>